<dbReference type="Proteomes" id="UP000324726">
    <property type="component" value="Unassembled WGS sequence"/>
</dbReference>
<feature type="region of interest" description="Disordered" evidence="1">
    <location>
        <begin position="297"/>
        <end position="401"/>
    </location>
</feature>
<feature type="compositionally biased region" description="Basic and acidic residues" evidence="1">
    <location>
        <begin position="365"/>
        <end position="374"/>
    </location>
</feature>
<evidence type="ECO:0000256" key="1">
    <source>
        <dbReference type="SAM" id="MobiDB-lite"/>
    </source>
</evidence>
<evidence type="ECO:0000313" key="4">
    <source>
        <dbReference type="Proteomes" id="UP000324726"/>
    </source>
</evidence>
<dbReference type="InterPro" id="IPR021421">
    <property type="entry name" value="DUF3071"/>
</dbReference>
<feature type="compositionally biased region" description="Low complexity" evidence="1">
    <location>
        <begin position="350"/>
        <end position="360"/>
    </location>
</feature>
<sequence>MRELKLVTTDSDAQSLVFVPAEAPAGAEPAEEFFLAVTDELRELLGTAGDSEVAPEDGAEQAADIPAGAPVAGTEAPDAEARDVSEDDAGSGTSGDGLAAAFSELRENESRARAERERARQTEQESADEERVRKGFGTKAGSGRPHRTRIALSPRVIQDRVRHGASIAELAEEADTDESRIEPYAWPILQERSRIAELARSARPATSEGTSEHTLWEALATAFAAREENVADTQWDAHQDQSRQWVVTVSWAKAAAGQTNTHSAEFLFEPSATGGHNLVHPLDSVARDLVDPRFSQPVRSVTPLHPVDNAEGGGGHPAAGAHDLFANTQGGTTPAHREDQRAPEHSNAPASGEAAESGAEQGEDFLLHPTEEQGKKRRRKAVTPHWEDVLLGVRTNPKKKR</sequence>
<dbReference type="EMBL" id="VSZI01000001">
    <property type="protein sequence ID" value="TYR20831.1"/>
    <property type="molecule type" value="Genomic_DNA"/>
</dbReference>
<organism evidence="3 4">
    <name type="scientific">Corynebacterium urealyticum</name>
    <dbReference type="NCBI Taxonomy" id="43771"/>
    <lineage>
        <taxon>Bacteria</taxon>
        <taxon>Bacillati</taxon>
        <taxon>Actinomycetota</taxon>
        <taxon>Actinomycetes</taxon>
        <taxon>Mycobacteriales</taxon>
        <taxon>Corynebacteriaceae</taxon>
        <taxon>Corynebacterium</taxon>
    </lineage>
</organism>
<dbReference type="NCBIfam" id="NF040712">
    <property type="entry name" value="SepH"/>
    <property type="match status" value="1"/>
</dbReference>
<dbReference type="InterPro" id="IPR047682">
    <property type="entry name" value="SepH-like"/>
</dbReference>
<gene>
    <name evidence="3" type="ORF">FYJ87_07930</name>
</gene>
<reference evidence="3 4" key="1">
    <citation type="submission" date="2019-08" db="EMBL/GenBank/DDBJ databases">
        <title>Draft genome of C. urealyticum strain VH4248.</title>
        <authorList>
            <person name="Navas J."/>
        </authorList>
    </citation>
    <scope>NUCLEOTIDE SEQUENCE [LARGE SCALE GENOMIC DNA]</scope>
    <source>
        <strain evidence="3 4">VH4248</strain>
    </source>
</reference>
<feature type="compositionally biased region" description="Basic and acidic residues" evidence="1">
    <location>
        <begin position="104"/>
        <end position="133"/>
    </location>
</feature>
<protein>
    <submittedName>
        <fullName evidence="3">DUF3071 domain-containing protein</fullName>
    </submittedName>
</protein>
<feature type="compositionally biased region" description="Basic and acidic residues" evidence="1">
    <location>
        <begin position="335"/>
        <end position="344"/>
    </location>
</feature>
<evidence type="ECO:0000259" key="2">
    <source>
        <dbReference type="Pfam" id="PF11268"/>
    </source>
</evidence>
<accession>A0A5D4FWB5</accession>
<name>A0A5D4FWB5_9CORY</name>
<feature type="region of interest" description="Disordered" evidence="1">
    <location>
        <begin position="46"/>
        <end position="149"/>
    </location>
</feature>
<feature type="domain" description="DUF3071" evidence="2">
    <location>
        <begin position="1"/>
        <end position="267"/>
    </location>
</feature>
<evidence type="ECO:0000313" key="3">
    <source>
        <dbReference type="EMBL" id="TYR20831.1"/>
    </source>
</evidence>
<dbReference type="RefSeq" id="WP_148812774.1">
    <property type="nucleotide sequence ID" value="NZ_VSZI01000001.1"/>
</dbReference>
<proteinExistence type="predicted"/>
<dbReference type="Pfam" id="PF11268">
    <property type="entry name" value="DUF3071"/>
    <property type="match status" value="1"/>
</dbReference>
<comment type="caution">
    <text evidence="3">The sequence shown here is derived from an EMBL/GenBank/DDBJ whole genome shotgun (WGS) entry which is preliminary data.</text>
</comment>
<dbReference type="AlphaFoldDB" id="A0A5D4FWB5"/>